<keyword evidence="6" id="KW-1185">Reference proteome</keyword>
<dbReference type="SMART" id="SM00185">
    <property type="entry name" value="ARM"/>
    <property type="match status" value="5"/>
</dbReference>
<dbReference type="Pfam" id="PF25598">
    <property type="entry name" value="ARM_PUB"/>
    <property type="match status" value="1"/>
</dbReference>
<dbReference type="InterPro" id="IPR016024">
    <property type="entry name" value="ARM-type_fold"/>
</dbReference>
<dbReference type="InterPro" id="IPR011989">
    <property type="entry name" value="ARM-like"/>
</dbReference>
<evidence type="ECO:0000313" key="6">
    <source>
        <dbReference type="Proteomes" id="UP000325081"/>
    </source>
</evidence>
<protein>
    <submittedName>
        <fullName evidence="5">ARM repeat superfamily protein</fullName>
    </submittedName>
</protein>
<dbReference type="InterPro" id="IPR058678">
    <property type="entry name" value="ARM_PUB"/>
</dbReference>
<name>A0A5A7QRT7_STRAF</name>
<dbReference type="Gene3D" id="1.25.10.10">
    <property type="entry name" value="Leucine-rich Repeat Variant"/>
    <property type="match status" value="2"/>
</dbReference>
<evidence type="ECO:0000256" key="1">
    <source>
        <dbReference type="ARBA" id="ARBA00022737"/>
    </source>
</evidence>
<dbReference type="Proteomes" id="UP000325081">
    <property type="component" value="Unassembled WGS sequence"/>
</dbReference>
<accession>A0A5A7QRT7</accession>
<organism evidence="5 6">
    <name type="scientific">Striga asiatica</name>
    <name type="common">Asiatic witchweed</name>
    <name type="synonym">Buchnera asiatica</name>
    <dbReference type="NCBI Taxonomy" id="4170"/>
    <lineage>
        <taxon>Eukaryota</taxon>
        <taxon>Viridiplantae</taxon>
        <taxon>Streptophyta</taxon>
        <taxon>Embryophyta</taxon>
        <taxon>Tracheophyta</taxon>
        <taxon>Spermatophyta</taxon>
        <taxon>Magnoliopsida</taxon>
        <taxon>eudicotyledons</taxon>
        <taxon>Gunneridae</taxon>
        <taxon>Pentapetalae</taxon>
        <taxon>asterids</taxon>
        <taxon>lamiids</taxon>
        <taxon>Lamiales</taxon>
        <taxon>Orobanchaceae</taxon>
        <taxon>Buchnereae</taxon>
        <taxon>Striga</taxon>
    </lineage>
</organism>
<gene>
    <name evidence="5" type="ORF">STAS_25236</name>
</gene>
<evidence type="ECO:0000259" key="4">
    <source>
        <dbReference type="Pfam" id="PF25598"/>
    </source>
</evidence>
<keyword evidence="2" id="KW-0833">Ubl conjugation pathway</keyword>
<dbReference type="SUPFAM" id="SSF48371">
    <property type="entry name" value="ARM repeat"/>
    <property type="match status" value="1"/>
</dbReference>
<feature type="domain" description="U-box" evidence="4">
    <location>
        <begin position="31"/>
        <end position="293"/>
    </location>
</feature>
<dbReference type="OrthoDB" id="7537227at2759"/>
<comment type="caution">
    <text evidence="5">The sequence shown here is derived from an EMBL/GenBank/DDBJ whole genome shotgun (WGS) entry which is preliminary data.</text>
</comment>
<dbReference type="PROSITE" id="PS50176">
    <property type="entry name" value="ARM_REPEAT"/>
    <property type="match status" value="2"/>
</dbReference>
<sequence>MTAAPPAANPSCPLSAVNQALLLLQSDELSMRVEAAKEIRRLTKTSPRYRRQLSAAVGPLVGMLRCCDSADANEAALAALLNLAVKDERNKVNIIEAGALEPIISFLQSENPILHENSAAALVTLSASPRMKPIIISSGAIPPLINILNHAGPQAKLDALTALHNLSTHRDAISPILEAQPIPPLVSILKSHRKCSRLSEKSAALLELLAAAASDELVAERGGVLAVVEVLECGSKRARAHAVGALLAMCEENRERYREAILKEGAIPGLMELTVEGGPEARAKARALLGLLREDPGPRSEGVGPDELEEIVRGIVLGIEEEEQLRKAKRVLAEMVQVSMERSLEHLQKRASRGMDGVLNWVYSTRLIEHLKARVYVYSVPFHDLFLR</sequence>
<feature type="repeat" description="ARM" evidence="3">
    <location>
        <begin position="139"/>
        <end position="171"/>
    </location>
</feature>
<dbReference type="PANTHER" id="PTHR23315">
    <property type="entry name" value="U BOX DOMAIN-CONTAINING"/>
    <property type="match status" value="1"/>
</dbReference>
<evidence type="ECO:0000256" key="3">
    <source>
        <dbReference type="PROSITE-ProRule" id="PRU00259"/>
    </source>
</evidence>
<feature type="repeat" description="ARM" evidence="3">
    <location>
        <begin position="98"/>
        <end position="140"/>
    </location>
</feature>
<evidence type="ECO:0000256" key="2">
    <source>
        <dbReference type="ARBA" id="ARBA00022786"/>
    </source>
</evidence>
<dbReference type="EMBL" id="BKCP01008181">
    <property type="protein sequence ID" value="GER48083.1"/>
    <property type="molecule type" value="Genomic_DNA"/>
</dbReference>
<dbReference type="PANTHER" id="PTHR23315:SF65">
    <property type="entry name" value="ARM REPEAT SUPERFAMILY PROTEIN"/>
    <property type="match status" value="1"/>
</dbReference>
<keyword evidence="1" id="KW-0677">Repeat</keyword>
<reference evidence="6" key="1">
    <citation type="journal article" date="2019" name="Curr. Biol.">
        <title>Genome Sequence of Striga asiatica Provides Insight into the Evolution of Plant Parasitism.</title>
        <authorList>
            <person name="Yoshida S."/>
            <person name="Kim S."/>
            <person name="Wafula E.K."/>
            <person name="Tanskanen J."/>
            <person name="Kim Y.M."/>
            <person name="Honaas L."/>
            <person name="Yang Z."/>
            <person name="Spallek T."/>
            <person name="Conn C.E."/>
            <person name="Ichihashi Y."/>
            <person name="Cheong K."/>
            <person name="Cui S."/>
            <person name="Der J.P."/>
            <person name="Gundlach H."/>
            <person name="Jiao Y."/>
            <person name="Hori C."/>
            <person name="Ishida J.K."/>
            <person name="Kasahara H."/>
            <person name="Kiba T."/>
            <person name="Kim M.S."/>
            <person name="Koo N."/>
            <person name="Laohavisit A."/>
            <person name="Lee Y.H."/>
            <person name="Lumba S."/>
            <person name="McCourt P."/>
            <person name="Mortimer J.C."/>
            <person name="Mutuku J.M."/>
            <person name="Nomura T."/>
            <person name="Sasaki-Sekimoto Y."/>
            <person name="Seto Y."/>
            <person name="Wang Y."/>
            <person name="Wakatake T."/>
            <person name="Sakakibara H."/>
            <person name="Demura T."/>
            <person name="Yamaguchi S."/>
            <person name="Yoneyama K."/>
            <person name="Manabe R.I."/>
            <person name="Nelson D.C."/>
            <person name="Schulman A.H."/>
            <person name="Timko M.P."/>
            <person name="dePamphilis C.W."/>
            <person name="Choi D."/>
            <person name="Shirasu K."/>
        </authorList>
    </citation>
    <scope>NUCLEOTIDE SEQUENCE [LARGE SCALE GENOMIC DNA]</scope>
    <source>
        <strain evidence="6">cv. UVA1</strain>
    </source>
</reference>
<evidence type="ECO:0000313" key="5">
    <source>
        <dbReference type="EMBL" id="GER48083.1"/>
    </source>
</evidence>
<feature type="non-terminal residue" evidence="5">
    <location>
        <position position="388"/>
    </location>
</feature>
<dbReference type="AlphaFoldDB" id="A0A5A7QRT7"/>
<proteinExistence type="predicted"/>
<dbReference type="InterPro" id="IPR000225">
    <property type="entry name" value="Armadillo"/>
</dbReference>